<feature type="transmembrane region" description="Helical" evidence="1">
    <location>
        <begin position="368"/>
        <end position="388"/>
    </location>
</feature>
<organism evidence="2 3">
    <name type="scientific">Proteiniborus ethanoligenes</name>
    <dbReference type="NCBI Taxonomy" id="415015"/>
    <lineage>
        <taxon>Bacteria</taxon>
        <taxon>Bacillati</taxon>
        <taxon>Bacillota</taxon>
        <taxon>Clostridia</taxon>
        <taxon>Eubacteriales</taxon>
        <taxon>Proteiniborus</taxon>
    </lineage>
</organism>
<evidence type="ECO:0000256" key="1">
    <source>
        <dbReference type="SAM" id="Phobius"/>
    </source>
</evidence>
<name>A0A1H3KRG0_9FIRM</name>
<dbReference type="STRING" id="415015.SAMN05660462_00287"/>
<accession>A0A1H3KRG0</accession>
<feature type="transmembrane region" description="Helical" evidence="1">
    <location>
        <begin position="20"/>
        <end position="37"/>
    </location>
</feature>
<reference evidence="2 3" key="1">
    <citation type="submission" date="2016-10" db="EMBL/GenBank/DDBJ databases">
        <authorList>
            <person name="de Groot N.N."/>
        </authorList>
    </citation>
    <scope>NUCLEOTIDE SEQUENCE [LARGE SCALE GENOMIC DNA]</scope>
    <source>
        <strain evidence="2 3">DSM 21650</strain>
    </source>
</reference>
<keyword evidence="1" id="KW-1133">Transmembrane helix</keyword>
<dbReference type="GO" id="GO:0140359">
    <property type="term" value="F:ABC-type transporter activity"/>
    <property type="evidence" value="ECO:0007669"/>
    <property type="project" value="InterPro"/>
</dbReference>
<feature type="transmembrane region" description="Helical" evidence="1">
    <location>
        <begin position="224"/>
        <end position="254"/>
    </location>
</feature>
<dbReference type="PANTHER" id="PTHR37305:SF1">
    <property type="entry name" value="MEMBRANE PROTEIN"/>
    <property type="match status" value="1"/>
</dbReference>
<dbReference type="EMBL" id="FNQE01000002">
    <property type="protein sequence ID" value="SDY54757.1"/>
    <property type="molecule type" value="Genomic_DNA"/>
</dbReference>
<dbReference type="AlphaFoldDB" id="A0A1H3KRG0"/>
<dbReference type="Pfam" id="PF12679">
    <property type="entry name" value="ABC2_membrane_2"/>
    <property type="match status" value="1"/>
</dbReference>
<feature type="transmembrane region" description="Helical" evidence="1">
    <location>
        <begin position="289"/>
        <end position="314"/>
    </location>
</feature>
<dbReference type="Proteomes" id="UP000198625">
    <property type="component" value="Unassembled WGS sequence"/>
</dbReference>
<dbReference type="GO" id="GO:0005886">
    <property type="term" value="C:plasma membrane"/>
    <property type="evidence" value="ECO:0007669"/>
    <property type="project" value="UniProtKB-SubCell"/>
</dbReference>
<proteinExistence type="predicted"/>
<evidence type="ECO:0000313" key="2">
    <source>
        <dbReference type="EMBL" id="SDY54757.1"/>
    </source>
</evidence>
<keyword evidence="1" id="KW-0812">Transmembrane</keyword>
<feature type="transmembrane region" description="Helical" evidence="1">
    <location>
        <begin position="321"/>
        <end position="339"/>
    </location>
</feature>
<keyword evidence="3" id="KW-1185">Reference proteome</keyword>
<gene>
    <name evidence="2" type="ORF">SAMN05660462_00287</name>
</gene>
<sequence>MIKIIKNEIYKFFKNKKNIIIIILFFAYLLGINFYNLKEYKMYMNETKQSYHAKYLQAEGSWRSLSKMLVRTDLLSTEEIEEIEKKIVFYRAERGNLRFIEAKYVNNRPEYYRDILIYTNERYENMLKGLENGAVTEENINLSKENIQKGMYLNKYILDNDIEPIINPYTMTGANSLVMFLEGNNSIILIFFIVLLAVDIYLSEVEEGSYKLAYTQPFQRINIFWGKVITILIVSLSLIALGVILNFCILSIIYGVGNMNYPFISAESIKHISFSNVHGEYIILPLWKYVIMGFGLLIPILICTIALIISISIFTDSNRKTIGISIMLLVLAFIFHNFLTKKSIVNLIYPYSYLYARDAIELNTRSNYLFGILLNSLIGIGLFIMSYYKFVQKDFLGAKE</sequence>
<evidence type="ECO:0000313" key="3">
    <source>
        <dbReference type="Proteomes" id="UP000198625"/>
    </source>
</evidence>
<feature type="transmembrane region" description="Helical" evidence="1">
    <location>
        <begin position="186"/>
        <end position="203"/>
    </location>
</feature>
<protein>
    <submittedName>
        <fullName evidence="2">ABC-type transport system involved in multi-copper enzyme maturation, permease component</fullName>
    </submittedName>
</protein>
<keyword evidence="1" id="KW-0472">Membrane</keyword>
<dbReference type="PANTHER" id="PTHR37305">
    <property type="entry name" value="INTEGRAL MEMBRANE PROTEIN-RELATED"/>
    <property type="match status" value="1"/>
</dbReference>